<dbReference type="AlphaFoldDB" id="A0AAD4MTF5"/>
<evidence type="ECO:0000313" key="2">
    <source>
        <dbReference type="Proteomes" id="UP001201812"/>
    </source>
</evidence>
<keyword evidence="2" id="KW-1185">Reference proteome</keyword>
<dbReference type="Proteomes" id="UP001201812">
    <property type="component" value="Unassembled WGS sequence"/>
</dbReference>
<gene>
    <name evidence="1" type="ORF">DdX_16265</name>
</gene>
<sequence>MEQRNRHPISEPVDKQDVLSNLVVDWVVYKTCLIPEMRAMEVDLNSEVGLNDDLGPTNQPSAKVNVKAAGNLLSRSALETLGDVFPNLLQNA</sequence>
<organism evidence="1 2">
    <name type="scientific">Ditylenchus destructor</name>
    <dbReference type="NCBI Taxonomy" id="166010"/>
    <lineage>
        <taxon>Eukaryota</taxon>
        <taxon>Metazoa</taxon>
        <taxon>Ecdysozoa</taxon>
        <taxon>Nematoda</taxon>
        <taxon>Chromadorea</taxon>
        <taxon>Rhabditida</taxon>
        <taxon>Tylenchina</taxon>
        <taxon>Tylenchomorpha</taxon>
        <taxon>Sphaerularioidea</taxon>
        <taxon>Anguinidae</taxon>
        <taxon>Anguininae</taxon>
        <taxon>Ditylenchus</taxon>
    </lineage>
</organism>
<evidence type="ECO:0000313" key="1">
    <source>
        <dbReference type="EMBL" id="KAI1701178.1"/>
    </source>
</evidence>
<accession>A0AAD4MTF5</accession>
<comment type="caution">
    <text evidence="1">The sequence shown here is derived from an EMBL/GenBank/DDBJ whole genome shotgun (WGS) entry which is preliminary data.</text>
</comment>
<dbReference type="EMBL" id="JAKKPZ010000125">
    <property type="protein sequence ID" value="KAI1701178.1"/>
    <property type="molecule type" value="Genomic_DNA"/>
</dbReference>
<proteinExistence type="predicted"/>
<reference evidence="1" key="1">
    <citation type="submission" date="2022-01" db="EMBL/GenBank/DDBJ databases">
        <title>Genome Sequence Resource for Two Populations of Ditylenchus destructor, the Migratory Endoparasitic Phytonematode.</title>
        <authorList>
            <person name="Zhang H."/>
            <person name="Lin R."/>
            <person name="Xie B."/>
        </authorList>
    </citation>
    <scope>NUCLEOTIDE SEQUENCE</scope>
    <source>
        <strain evidence="1">BazhouSP</strain>
    </source>
</reference>
<protein>
    <submittedName>
        <fullName evidence="1">Uncharacterized protein</fullName>
    </submittedName>
</protein>
<name>A0AAD4MTF5_9BILA</name>